<reference evidence="1" key="1">
    <citation type="submission" date="2019-08" db="EMBL/GenBank/DDBJ databases">
        <authorList>
            <person name="Kucharzyk K."/>
            <person name="Murdoch R.W."/>
            <person name="Higgins S."/>
            <person name="Loffler F."/>
        </authorList>
    </citation>
    <scope>NUCLEOTIDE SEQUENCE</scope>
</reference>
<accession>A0A645EFG0</accession>
<sequence>MGPYFLSKKIVSESGEIVAKRFIDTFKSKVLMYLFDDAAKQKRPSLFAEGIDVFKYSSICEVFDLKGVFVFCSEISNRFNDIPTQTETTTETDIDATEGEN</sequence>
<organism evidence="1">
    <name type="scientific">bioreactor metagenome</name>
    <dbReference type="NCBI Taxonomy" id="1076179"/>
    <lineage>
        <taxon>unclassified sequences</taxon>
        <taxon>metagenomes</taxon>
        <taxon>ecological metagenomes</taxon>
    </lineage>
</organism>
<comment type="caution">
    <text evidence="1">The sequence shown here is derived from an EMBL/GenBank/DDBJ whole genome shotgun (WGS) entry which is preliminary data.</text>
</comment>
<proteinExistence type="predicted"/>
<evidence type="ECO:0000313" key="1">
    <source>
        <dbReference type="EMBL" id="MPN00785.1"/>
    </source>
</evidence>
<gene>
    <name evidence="1" type="ORF">SDC9_147983</name>
</gene>
<dbReference type="AlphaFoldDB" id="A0A645EFG0"/>
<protein>
    <submittedName>
        <fullName evidence="1">Uncharacterized protein</fullName>
    </submittedName>
</protein>
<dbReference type="EMBL" id="VSSQ01046809">
    <property type="protein sequence ID" value="MPN00785.1"/>
    <property type="molecule type" value="Genomic_DNA"/>
</dbReference>
<name>A0A645EFG0_9ZZZZ</name>